<evidence type="ECO:0000313" key="1">
    <source>
        <dbReference type="EMBL" id="KAL0061222.1"/>
    </source>
</evidence>
<comment type="caution">
    <text evidence="1">The sequence shown here is derived from an EMBL/GenBank/DDBJ whole genome shotgun (WGS) entry which is preliminary data.</text>
</comment>
<dbReference type="Proteomes" id="UP001437256">
    <property type="component" value="Unassembled WGS sequence"/>
</dbReference>
<organism evidence="1 2">
    <name type="scientific">Marasmius tenuissimus</name>
    <dbReference type="NCBI Taxonomy" id="585030"/>
    <lineage>
        <taxon>Eukaryota</taxon>
        <taxon>Fungi</taxon>
        <taxon>Dikarya</taxon>
        <taxon>Basidiomycota</taxon>
        <taxon>Agaricomycotina</taxon>
        <taxon>Agaricomycetes</taxon>
        <taxon>Agaricomycetidae</taxon>
        <taxon>Agaricales</taxon>
        <taxon>Marasmiineae</taxon>
        <taxon>Marasmiaceae</taxon>
        <taxon>Marasmius</taxon>
    </lineage>
</organism>
<sequence length="231" mass="26801">MSFFQEAERVTINNGVFNLVAGNQTNRSARRESLTTLQPEDEEFRLIPRGNIFLLRQVHESLQVVSEVEEEGSSESRPIVYNQTMFHAQIVGSPGRFFVVKYSGTGAYEAFQLDFKLHLRQETWHQNILQLFARNTQIPALIFHDCVIPLSVFTRSCFKGSPFALWWLKCRLLIDFLTIKEFPFAGINENLEVIKRKGSEIEMTVGTTGVEFQKFKQNIFFTYVLFQQKLM</sequence>
<protein>
    <submittedName>
        <fullName evidence="1">Uncharacterized protein</fullName>
    </submittedName>
</protein>
<proteinExistence type="predicted"/>
<reference evidence="1 2" key="1">
    <citation type="submission" date="2024-05" db="EMBL/GenBank/DDBJ databases">
        <title>A draft genome resource for the thread blight pathogen Marasmius tenuissimus strain MS-2.</title>
        <authorList>
            <person name="Yulfo-Soto G.E."/>
            <person name="Baruah I.K."/>
            <person name="Amoako-Attah I."/>
            <person name="Bukari Y."/>
            <person name="Meinhardt L.W."/>
            <person name="Bailey B.A."/>
            <person name="Cohen S.P."/>
        </authorList>
    </citation>
    <scope>NUCLEOTIDE SEQUENCE [LARGE SCALE GENOMIC DNA]</scope>
    <source>
        <strain evidence="1 2">MS-2</strain>
    </source>
</reference>
<evidence type="ECO:0000313" key="2">
    <source>
        <dbReference type="Proteomes" id="UP001437256"/>
    </source>
</evidence>
<keyword evidence="2" id="KW-1185">Reference proteome</keyword>
<dbReference type="EMBL" id="JBBXMP010000144">
    <property type="protein sequence ID" value="KAL0061222.1"/>
    <property type="molecule type" value="Genomic_DNA"/>
</dbReference>
<gene>
    <name evidence="1" type="ORF">AAF712_011981</name>
</gene>
<name>A0ABR2ZJ27_9AGAR</name>
<accession>A0ABR2ZJ27</accession>